<dbReference type="Gene3D" id="3.40.50.720">
    <property type="entry name" value="NAD(P)-binding Rossmann-like Domain"/>
    <property type="match status" value="1"/>
</dbReference>
<feature type="binding site" evidence="13">
    <location>
        <position position="417"/>
    </location>
    <ligand>
        <name>(S)-malate</name>
        <dbReference type="ChEBI" id="CHEBI:15589"/>
    </ligand>
</feature>
<feature type="binding site" evidence="14">
    <location>
        <position position="244"/>
    </location>
    <ligand>
        <name>a divalent metal cation</name>
        <dbReference type="ChEBI" id="CHEBI:60240"/>
    </ligand>
</feature>
<dbReference type="GO" id="GO:0006108">
    <property type="term" value="P:malate metabolic process"/>
    <property type="evidence" value="ECO:0007669"/>
    <property type="project" value="TreeGrafter"/>
</dbReference>
<evidence type="ECO:0000256" key="15">
    <source>
        <dbReference type="RuleBase" id="RU003427"/>
    </source>
</evidence>
<dbReference type="AlphaFoldDB" id="A0A517QDT3"/>
<dbReference type="GO" id="GO:0051287">
    <property type="term" value="F:NAD binding"/>
    <property type="evidence" value="ECO:0007669"/>
    <property type="project" value="InterPro"/>
</dbReference>
<evidence type="ECO:0000259" key="17">
    <source>
        <dbReference type="SMART" id="SM01274"/>
    </source>
</evidence>
<evidence type="ECO:0000256" key="3">
    <source>
        <dbReference type="ARBA" id="ARBA00011738"/>
    </source>
</evidence>
<evidence type="ECO:0000313" key="19">
    <source>
        <dbReference type="Proteomes" id="UP000315647"/>
    </source>
</evidence>
<evidence type="ECO:0000256" key="4">
    <source>
        <dbReference type="ARBA" id="ARBA00022723"/>
    </source>
</evidence>
<keyword evidence="5 18" id="KW-0560">Oxidoreductase</keyword>
<dbReference type="InterPro" id="IPR001891">
    <property type="entry name" value="Malic_OxRdtase"/>
</dbReference>
<evidence type="ECO:0000256" key="8">
    <source>
        <dbReference type="ARBA" id="ARBA00023239"/>
    </source>
</evidence>
<dbReference type="PANTHER" id="PTHR23406">
    <property type="entry name" value="MALIC ENZYME-RELATED"/>
    <property type="match status" value="1"/>
</dbReference>
<dbReference type="GO" id="GO:0005829">
    <property type="term" value="C:cytosol"/>
    <property type="evidence" value="ECO:0007669"/>
    <property type="project" value="TreeGrafter"/>
</dbReference>
<organism evidence="18 19">
    <name type="scientific">Gimesia panareensis</name>
    <dbReference type="NCBI Taxonomy" id="2527978"/>
    <lineage>
        <taxon>Bacteria</taxon>
        <taxon>Pseudomonadati</taxon>
        <taxon>Planctomycetota</taxon>
        <taxon>Planctomycetia</taxon>
        <taxon>Planctomycetales</taxon>
        <taxon>Planctomycetaceae</taxon>
        <taxon>Gimesia</taxon>
    </lineage>
</organism>
<name>A0A517QDT3_9PLAN</name>
<dbReference type="InterPro" id="IPR012301">
    <property type="entry name" value="Malic_N_dom"/>
</dbReference>
<dbReference type="GO" id="GO:0046872">
    <property type="term" value="F:metal ion binding"/>
    <property type="evidence" value="ECO:0007669"/>
    <property type="project" value="UniProtKB-KW"/>
</dbReference>
<dbReference type="SMART" id="SM00919">
    <property type="entry name" value="Malic_M"/>
    <property type="match status" value="1"/>
</dbReference>
<dbReference type="CDD" id="cd05312">
    <property type="entry name" value="NAD_bind_1_malic_enz"/>
    <property type="match status" value="1"/>
</dbReference>
<dbReference type="EC" id="4.1.1.101" evidence="10"/>
<dbReference type="InterPro" id="IPR037062">
    <property type="entry name" value="Malic_N_dom_sf"/>
</dbReference>
<dbReference type="RefSeq" id="WP_145451731.1">
    <property type="nucleotide sequence ID" value="NZ_CP037421.1"/>
</dbReference>
<dbReference type="PROSITE" id="PS00331">
    <property type="entry name" value="MALIC_ENZYMES"/>
    <property type="match status" value="1"/>
</dbReference>
<keyword evidence="19" id="KW-1185">Reference proteome</keyword>
<dbReference type="InterPro" id="IPR046346">
    <property type="entry name" value="Aminoacid_DH-like_N_sf"/>
</dbReference>
<comment type="similarity">
    <text evidence="2 15">Belongs to the malic enzymes family.</text>
</comment>
<dbReference type="SUPFAM" id="SSF53223">
    <property type="entry name" value="Aminoacid dehydrogenase-like, N-terminal domain"/>
    <property type="match status" value="1"/>
</dbReference>
<evidence type="ECO:0000256" key="11">
    <source>
        <dbReference type="ARBA" id="ARBA00074565"/>
    </source>
</evidence>
<dbReference type="FunFam" id="3.40.50.720:FF:000182">
    <property type="entry name" value="NAD-dependent malic enzyme"/>
    <property type="match status" value="1"/>
</dbReference>
<feature type="binding site" evidence="14">
    <location>
        <position position="268"/>
    </location>
    <ligand>
        <name>a divalent metal cation</name>
        <dbReference type="ChEBI" id="CHEBI:60240"/>
    </ligand>
</feature>
<dbReference type="FunFam" id="3.40.50.10380:FF:000001">
    <property type="entry name" value="NAD-dependent malic enzyme"/>
    <property type="match status" value="1"/>
</dbReference>
<evidence type="ECO:0000259" key="16">
    <source>
        <dbReference type="SMART" id="SM00919"/>
    </source>
</evidence>
<keyword evidence="7" id="KW-0464">Manganese</keyword>
<gene>
    <name evidence="18" type="primary">maeA</name>
    <name evidence="18" type="ORF">Enr10x_51480</name>
</gene>
<dbReference type="GO" id="GO:0043464">
    <property type="term" value="P:malolactic fermentation"/>
    <property type="evidence" value="ECO:0007669"/>
    <property type="project" value="UniProtKB-ARBA"/>
</dbReference>
<dbReference type="Proteomes" id="UP000315647">
    <property type="component" value="Chromosome"/>
</dbReference>
<dbReference type="EMBL" id="CP037421">
    <property type="protein sequence ID" value="QDT29792.1"/>
    <property type="molecule type" value="Genomic_DNA"/>
</dbReference>
<dbReference type="PANTHER" id="PTHR23406:SF34">
    <property type="entry name" value="NAD-DEPENDENT MALIC ENZYME, MITOCHONDRIAL"/>
    <property type="match status" value="1"/>
</dbReference>
<dbReference type="Pfam" id="PF00390">
    <property type="entry name" value="malic"/>
    <property type="match status" value="1"/>
</dbReference>
<dbReference type="PRINTS" id="PR00072">
    <property type="entry name" value="MALOXRDTASE"/>
</dbReference>
<dbReference type="SUPFAM" id="SSF51735">
    <property type="entry name" value="NAD(P)-binding Rossmann-fold domains"/>
    <property type="match status" value="1"/>
</dbReference>
<dbReference type="SMART" id="SM01274">
    <property type="entry name" value="malic"/>
    <property type="match status" value="1"/>
</dbReference>
<feature type="binding site" evidence="13">
    <location>
        <position position="155"/>
    </location>
    <ligand>
        <name>(S)-malate</name>
        <dbReference type="ChEBI" id="CHEBI:15589"/>
    </ligand>
</feature>
<keyword evidence="6" id="KW-0520">NAD</keyword>
<evidence type="ECO:0000256" key="12">
    <source>
        <dbReference type="PIRSR" id="PIRSR000106-1"/>
    </source>
</evidence>
<feature type="binding site" evidence="13">
    <location>
        <position position="461"/>
    </location>
    <ligand>
        <name>(S)-malate</name>
        <dbReference type="ChEBI" id="CHEBI:15589"/>
    </ligand>
</feature>
<evidence type="ECO:0000256" key="13">
    <source>
        <dbReference type="PIRSR" id="PIRSR000106-2"/>
    </source>
</evidence>
<evidence type="ECO:0000256" key="7">
    <source>
        <dbReference type="ARBA" id="ARBA00023211"/>
    </source>
</evidence>
<reference evidence="18 19" key="1">
    <citation type="submission" date="2019-03" db="EMBL/GenBank/DDBJ databases">
        <title>Deep-cultivation of Planctomycetes and their phenomic and genomic characterization uncovers novel biology.</title>
        <authorList>
            <person name="Wiegand S."/>
            <person name="Jogler M."/>
            <person name="Boedeker C."/>
            <person name="Pinto D."/>
            <person name="Vollmers J."/>
            <person name="Rivas-Marin E."/>
            <person name="Kohn T."/>
            <person name="Peeters S.H."/>
            <person name="Heuer A."/>
            <person name="Rast P."/>
            <person name="Oberbeckmann S."/>
            <person name="Bunk B."/>
            <person name="Jeske O."/>
            <person name="Meyerdierks A."/>
            <person name="Storesund J.E."/>
            <person name="Kallscheuer N."/>
            <person name="Luecker S."/>
            <person name="Lage O.M."/>
            <person name="Pohl T."/>
            <person name="Merkel B.J."/>
            <person name="Hornburger P."/>
            <person name="Mueller R.-W."/>
            <person name="Bruemmer F."/>
            <person name="Labrenz M."/>
            <person name="Spormann A.M."/>
            <person name="Op den Camp H."/>
            <person name="Overmann J."/>
            <person name="Amann R."/>
            <person name="Jetten M.S.M."/>
            <person name="Mascher T."/>
            <person name="Medema M.H."/>
            <person name="Devos D.P."/>
            <person name="Kaster A.-K."/>
            <person name="Ovreas L."/>
            <person name="Rohde M."/>
            <person name="Galperin M.Y."/>
            <person name="Jogler C."/>
        </authorList>
    </citation>
    <scope>NUCLEOTIDE SEQUENCE [LARGE SCALE GENOMIC DNA]</scope>
    <source>
        <strain evidence="18 19">Enr10</strain>
    </source>
</reference>
<feature type="domain" description="Malic enzyme N-terminal" evidence="17">
    <location>
        <begin position="80"/>
        <end position="259"/>
    </location>
</feature>
<dbReference type="InterPro" id="IPR036291">
    <property type="entry name" value="NAD(P)-bd_dom_sf"/>
</dbReference>
<comment type="cofactor">
    <cofactor evidence="1">
        <name>Mn(2+)</name>
        <dbReference type="ChEBI" id="CHEBI:29035"/>
    </cofactor>
</comment>
<evidence type="ECO:0000256" key="2">
    <source>
        <dbReference type="ARBA" id="ARBA00008785"/>
    </source>
</evidence>
<evidence type="ECO:0000256" key="9">
    <source>
        <dbReference type="ARBA" id="ARBA00051739"/>
    </source>
</evidence>
<dbReference type="Pfam" id="PF03949">
    <property type="entry name" value="Malic_M"/>
    <property type="match status" value="1"/>
</dbReference>
<protein>
    <recommendedName>
        <fullName evidence="11">Malolactic enzyme</fullName>
        <ecNumber evidence="10">4.1.1.101</ecNumber>
    </recommendedName>
</protein>
<dbReference type="PIRSF" id="PIRSF000106">
    <property type="entry name" value="ME"/>
    <property type="match status" value="1"/>
</dbReference>
<feature type="binding site" evidence="14">
    <location>
        <position position="245"/>
    </location>
    <ligand>
        <name>a divalent metal cation</name>
        <dbReference type="ChEBI" id="CHEBI:60240"/>
    </ligand>
</feature>
<evidence type="ECO:0000313" key="18">
    <source>
        <dbReference type="EMBL" id="QDT29792.1"/>
    </source>
</evidence>
<evidence type="ECO:0000256" key="6">
    <source>
        <dbReference type="ARBA" id="ARBA00023027"/>
    </source>
</evidence>
<dbReference type="Gene3D" id="3.40.50.10380">
    <property type="entry name" value="Malic enzyme, N-terminal domain"/>
    <property type="match status" value="1"/>
</dbReference>
<evidence type="ECO:0000256" key="10">
    <source>
        <dbReference type="ARBA" id="ARBA00066983"/>
    </source>
</evidence>
<accession>A0A517QDT3</accession>
<feature type="active site" description="Proton acceptor" evidence="12">
    <location>
        <position position="173"/>
    </location>
</feature>
<comment type="catalytic activity">
    <reaction evidence="9">
        <text>(S)-malate + H(+) = (S)-lactate + CO2</text>
        <dbReference type="Rhea" id="RHEA:46276"/>
        <dbReference type="ChEBI" id="CHEBI:15378"/>
        <dbReference type="ChEBI" id="CHEBI:15589"/>
        <dbReference type="ChEBI" id="CHEBI:16526"/>
        <dbReference type="ChEBI" id="CHEBI:16651"/>
        <dbReference type="EC" id="4.1.1.101"/>
    </reaction>
</comment>
<dbReference type="InterPro" id="IPR012302">
    <property type="entry name" value="Malic_NAD-bd"/>
</dbReference>
<evidence type="ECO:0000256" key="1">
    <source>
        <dbReference type="ARBA" id="ARBA00001936"/>
    </source>
</evidence>
<keyword evidence="8" id="KW-0456">Lyase</keyword>
<feature type="domain" description="Malic enzyme NAD-binding" evidence="16">
    <location>
        <begin position="269"/>
        <end position="530"/>
    </location>
</feature>
<comment type="cofactor">
    <cofactor evidence="14">
        <name>Mg(2+)</name>
        <dbReference type="ChEBI" id="CHEBI:18420"/>
    </cofactor>
    <cofactor evidence="14">
        <name>Mn(2+)</name>
        <dbReference type="ChEBI" id="CHEBI:29035"/>
    </cofactor>
    <text evidence="14">Divalent metal cations. Prefers magnesium or manganese.</text>
</comment>
<dbReference type="GO" id="GO:0004470">
    <property type="term" value="F:malic enzyme activity"/>
    <property type="evidence" value="ECO:0007669"/>
    <property type="project" value="InterPro"/>
</dbReference>
<proteinExistence type="inferred from homology"/>
<evidence type="ECO:0000256" key="5">
    <source>
        <dbReference type="ARBA" id="ARBA00023002"/>
    </source>
</evidence>
<sequence>MNSGRSTEEFSIQKRGHLLIEDPLLNKGTAFSEDERSEFGLVGLLPPHIDTLEEQTERSYEAFCDFQNDIDKHIFLRQLQDENETLYYRLLLEHITEMMPIVYTPVVGLACERFSHIYRRPRGIFISYPERDQMDEILENIERDIEVIVVTDGERILGLGDQGAGGMGIPIGKLSLYTLCGGIAPSKTLPILLDLGTNNEERLEDPRYVGWREHRIKGEEYDAFIDQFVEAVKKRFPNVLLQWEDFASVDAERILDRYRDDLCTFNDDIQGTAAVTTGTILAAIEAAGGKLQDQNIVMLGAGSAGVGICLQLKQAMLQSGLNEAEAKARFYVIDRDGLLHSGRSDLDELHQQLAQSPENLEGWDCDTSGAVSFADVVRNAKPGVLVGATGQTGAFTEEIIREMASHVEHPVIFPLSNPTSRAEATPADLLDWTNGKAVIATGSPFDPVEYNGVTHIIAQCNNSYIFPAMGLGIRASRARRVTDSMFMAAAFALKEASPALKDPTASLLPSLTIIRDVGREIARAVAKAAIEAGVADSLADAEIDERIEETIWKPEYKSLKCD</sequence>
<keyword evidence="4 14" id="KW-0479">Metal-binding</keyword>
<feature type="active site" description="Proton donor" evidence="12">
    <location>
        <position position="103"/>
    </location>
</feature>
<dbReference type="GO" id="GO:0043883">
    <property type="term" value="F:malolactic enzyme activity"/>
    <property type="evidence" value="ECO:0007669"/>
    <property type="project" value="UniProtKB-EC"/>
</dbReference>
<dbReference type="GO" id="GO:0016616">
    <property type="term" value="F:oxidoreductase activity, acting on the CH-OH group of donors, NAD or NADP as acceptor"/>
    <property type="evidence" value="ECO:0007669"/>
    <property type="project" value="InterPro"/>
</dbReference>
<comment type="subunit">
    <text evidence="3">Homodimer.</text>
</comment>
<dbReference type="InterPro" id="IPR015884">
    <property type="entry name" value="Malic_enzyme_CS"/>
</dbReference>
<dbReference type="NCBIfam" id="NF010052">
    <property type="entry name" value="PRK13529.1"/>
    <property type="match status" value="1"/>
</dbReference>
<evidence type="ECO:0000256" key="14">
    <source>
        <dbReference type="PIRSR" id="PIRSR000106-3"/>
    </source>
</evidence>